<keyword evidence="7" id="KW-0539">Nucleus</keyword>
<dbReference type="Proteomes" id="UP000033140">
    <property type="component" value="Unassembled WGS sequence"/>
</dbReference>
<comment type="caution">
    <text evidence="9">The sequence shown here is derived from an EMBL/GenBank/DDBJ whole genome shotgun (WGS) entry which is preliminary data.</text>
</comment>
<evidence type="ECO:0000256" key="5">
    <source>
        <dbReference type="ARBA" id="ARBA00023010"/>
    </source>
</evidence>
<proteinExistence type="predicted"/>
<accession>A0A0E9NM09</accession>
<evidence type="ECO:0000256" key="2">
    <source>
        <dbReference type="ARBA" id="ARBA00022448"/>
    </source>
</evidence>
<evidence type="ECO:0000256" key="8">
    <source>
        <dbReference type="SAM" id="Coils"/>
    </source>
</evidence>
<name>A0A0E9NM09_SAICN</name>
<dbReference type="GO" id="GO:0000056">
    <property type="term" value="P:ribosomal small subunit export from nucleus"/>
    <property type="evidence" value="ECO:0007669"/>
    <property type="project" value="InterPro"/>
</dbReference>
<evidence type="ECO:0000256" key="7">
    <source>
        <dbReference type="ARBA" id="ARBA00023242"/>
    </source>
</evidence>
<dbReference type="PANTHER" id="PTHR13257">
    <property type="entry name" value="NUCLEOPORIN NUP84-RELATED"/>
    <property type="match status" value="1"/>
</dbReference>
<keyword evidence="6" id="KW-0906">Nuclear pore complex</keyword>
<evidence type="ECO:0000256" key="6">
    <source>
        <dbReference type="ARBA" id="ARBA00023132"/>
    </source>
</evidence>
<keyword evidence="2" id="KW-0813">Transport</keyword>
<reference evidence="9 10" key="1">
    <citation type="journal article" date="2011" name="J. Gen. Appl. Microbiol.">
        <title>Draft genome sequencing of the enigmatic yeast Saitoella complicata.</title>
        <authorList>
            <person name="Nishida H."/>
            <person name="Hamamoto M."/>
            <person name="Sugiyama J."/>
        </authorList>
    </citation>
    <scope>NUCLEOTIDE SEQUENCE [LARGE SCALE GENOMIC DNA]</scope>
    <source>
        <strain evidence="9 10">NRRL Y-17804</strain>
    </source>
</reference>
<evidence type="ECO:0000313" key="9">
    <source>
        <dbReference type="EMBL" id="GAO50902.1"/>
    </source>
</evidence>
<comment type="subcellular location">
    <subcellularLocation>
        <location evidence="1">Nucleus</location>
        <location evidence="1">Nuclear pore complex</location>
    </subcellularLocation>
</comment>
<reference evidence="9 10" key="3">
    <citation type="journal article" date="2015" name="Genome Announc.">
        <title>Draft Genome Sequence of the Archiascomycetous Yeast Saitoella complicata.</title>
        <authorList>
            <person name="Yamauchi K."/>
            <person name="Kondo S."/>
            <person name="Hamamoto M."/>
            <person name="Takahashi Y."/>
            <person name="Ogura Y."/>
            <person name="Hayashi T."/>
            <person name="Nishida H."/>
        </authorList>
    </citation>
    <scope>NUCLEOTIDE SEQUENCE [LARGE SCALE GENOMIC DNA]</scope>
    <source>
        <strain evidence="9 10">NRRL Y-17804</strain>
    </source>
</reference>
<dbReference type="GO" id="GO:0006606">
    <property type="term" value="P:protein import into nucleus"/>
    <property type="evidence" value="ECO:0007669"/>
    <property type="project" value="TreeGrafter"/>
</dbReference>
<dbReference type="InterPro" id="IPR019321">
    <property type="entry name" value="Nucleoporin_Nup88"/>
</dbReference>
<keyword evidence="10" id="KW-1185">Reference proteome</keyword>
<dbReference type="GO" id="GO:0006406">
    <property type="term" value="P:mRNA export from nucleus"/>
    <property type="evidence" value="ECO:0007669"/>
    <property type="project" value="TreeGrafter"/>
</dbReference>
<dbReference type="STRING" id="698492.A0A0E9NM09"/>
<gene>
    <name evidence="9" type="ORF">G7K_5021-t1</name>
</gene>
<keyword evidence="8" id="KW-0175">Coiled coil</keyword>
<dbReference type="AlphaFoldDB" id="A0A0E9NM09"/>
<keyword evidence="5" id="KW-0811">Translocation</keyword>
<dbReference type="GO" id="GO:0017056">
    <property type="term" value="F:structural constituent of nuclear pore"/>
    <property type="evidence" value="ECO:0007669"/>
    <property type="project" value="InterPro"/>
</dbReference>
<organism evidence="9 10">
    <name type="scientific">Saitoella complicata (strain BCRC 22490 / CBS 7301 / JCM 7358 / NBRC 10748 / NRRL Y-17804)</name>
    <dbReference type="NCBI Taxonomy" id="698492"/>
    <lineage>
        <taxon>Eukaryota</taxon>
        <taxon>Fungi</taxon>
        <taxon>Dikarya</taxon>
        <taxon>Ascomycota</taxon>
        <taxon>Taphrinomycotina</taxon>
        <taxon>Taphrinomycotina incertae sedis</taxon>
        <taxon>Saitoella</taxon>
    </lineage>
</organism>
<dbReference type="GO" id="GO:0005643">
    <property type="term" value="C:nuclear pore"/>
    <property type="evidence" value="ECO:0007669"/>
    <property type="project" value="UniProtKB-SubCell"/>
</dbReference>
<dbReference type="Pfam" id="PF10168">
    <property type="entry name" value="Nup88"/>
    <property type="match status" value="2"/>
</dbReference>
<feature type="coiled-coil region" evidence="8">
    <location>
        <begin position="582"/>
        <end position="639"/>
    </location>
</feature>
<keyword evidence="3" id="KW-0509">mRNA transport</keyword>
<dbReference type="OMA" id="WHPLGVH"/>
<evidence type="ECO:0000256" key="3">
    <source>
        <dbReference type="ARBA" id="ARBA00022816"/>
    </source>
</evidence>
<evidence type="ECO:0000256" key="1">
    <source>
        <dbReference type="ARBA" id="ARBA00004567"/>
    </source>
</evidence>
<dbReference type="GO" id="GO:0000055">
    <property type="term" value="P:ribosomal large subunit export from nucleus"/>
    <property type="evidence" value="ECO:0007669"/>
    <property type="project" value="InterPro"/>
</dbReference>
<protein>
    <submittedName>
        <fullName evidence="9">Uncharacterized protein</fullName>
    </submittedName>
</protein>
<evidence type="ECO:0000256" key="4">
    <source>
        <dbReference type="ARBA" id="ARBA00022927"/>
    </source>
</evidence>
<evidence type="ECO:0000313" key="10">
    <source>
        <dbReference type="Proteomes" id="UP000033140"/>
    </source>
</evidence>
<dbReference type="EMBL" id="BACD03000038">
    <property type="protein sequence ID" value="GAO50902.1"/>
    <property type="molecule type" value="Genomic_DNA"/>
</dbReference>
<dbReference type="PANTHER" id="PTHR13257:SF0">
    <property type="entry name" value="NUCLEAR PORE COMPLEX PROTEIN NUP88"/>
    <property type="match status" value="1"/>
</dbReference>
<sequence length="792" mass="87168">MPGANTSWPGRLHDHPVFAGVEPLPGSEKTEVIALRGTEVFVAVGDKVRWADLRPVKLKENSALDYKTLDTPEIHFGIRQLAISPNGRQLAVIGEEQVAAITVLPAEYLKQGAACKTRIVGRMHHNSNSGATVVKTLWHPLSRSGQTLLVLGSDTFLRMYDLSLSCEEPEQTLRFMAPQPKRRGFVLEEEEVEAASMCFGDANGWGLTTVYALMKNGDVYAASPVVPKHSVCERKWLDQLVVSVQASHDDSEDGKLRTRWVNDVVGQAKADDMGLGSPSLVNGGLDTTLVGFRKPNGTYKVPAIQGPFLFQPAPLYFSDDEIYATDITYVSSGFIGVLVIASSDGKLDVCLDVEPVEAMWANAGQNCPVVSVYESINLGLEKYANKFAPVLLKDEHAPGIFYIKHCAGVHQINVSTWLAALQQEDVEDVVREGESSEVSILLNTDAAKTGEATPAVGLAVLFDSYLGYGTIAVLSTGQVVVNELEFTNLGHESDDEEPMTPEAVDMEDPIMNGPRYMSLLSRPAYTKPAALSAPKAVSQLVVPVSMKGPLVPNETSLRFLATVIQKMREDIRRVFDAGRLMQSRLESQQKEYSRQLAKLNDLARKLKEGCGSEVISERLQGALDRQKDLEKRADALLQNLIATHSPALSDVEKKWFVELKRMNNKVEGMKGYTGRLEAAKERWNEVQESLRLKKEQVRIIGGSEDGGVGTPIKQGEARELKAMYFKFMRSSHTAVHPTQAFVARTHHYVNFGWQGKLAPIINAQAQATGSSIDTFRDSVDSSRRQRLCDLFL</sequence>
<keyword evidence="4" id="KW-0653">Protein transport</keyword>
<dbReference type="InterPro" id="IPR037700">
    <property type="entry name" value="NUP88/NUP82"/>
</dbReference>
<reference evidence="9 10" key="2">
    <citation type="journal article" date="2014" name="J. Gen. Appl. Microbiol.">
        <title>The early diverging ascomycetous budding yeast Saitoella complicata has three histone deacetylases belonging to the Clr6, Hos2, and Rpd3 lineages.</title>
        <authorList>
            <person name="Nishida H."/>
            <person name="Matsumoto T."/>
            <person name="Kondo S."/>
            <person name="Hamamoto M."/>
            <person name="Yoshikawa H."/>
        </authorList>
    </citation>
    <scope>NUCLEOTIDE SEQUENCE [LARGE SCALE GENOMIC DNA]</scope>
    <source>
        <strain evidence="9 10">NRRL Y-17804</strain>
    </source>
</reference>